<dbReference type="RefSeq" id="XP_068358790.1">
    <property type="nucleotide sequence ID" value="XM_068492695.1"/>
</dbReference>
<sequence length="366" mass="41021">MSSSDLEHIEMLRKLNLEANSIHLSSSSEDGNKITVKKSNNFKPSNQSPLNKKLMKKSSHDDNSSSTSSDHEEHQNKIMQNMNKKPNNMNKKMNAKPSDASSSSNNSPLRNSSSNDDFLEQKGSKKSVKKIQNPPPKKLNLDDSSSSDEFVPIRAKKPTKNQSKQPSTQSNKPPILNKQVFVDDSSDDSDNYEVNIQPKNSSSRQQKTKPPPKSSFEYQNPLKSTSTSSSDNVNQGKPAVPPFKQEMFLIDSSDEDKLFVPIPKNPKMNSPPKQNLPSKHEKQPKIQNSQTKMTKKTMAPPPKLDSRRQITPQVSEDKFTISKLSRPPHLVDAQSALDYANDLLIASEKGMEEKKTRKSKIPRSNK</sequence>
<protein>
    <submittedName>
        <fullName evidence="2">Uncharacterized protein</fullName>
    </submittedName>
</protein>
<feature type="compositionally biased region" description="Polar residues" evidence="1">
    <location>
        <begin position="160"/>
        <end position="172"/>
    </location>
</feature>
<feature type="compositionally biased region" description="Polar residues" evidence="1">
    <location>
        <begin position="37"/>
        <end position="50"/>
    </location>
</feature>
<evidence type="ECO:0000313" key="2">
    <source>
        <dbReference type="EMBL" id="OHT05654.1"/>
    </source>
</evidence>
<reference evidence="2" key="1">
    <citation type="submission" date="2016-10" db="EMBL/GenBank/DDBJ databases">
        <authorList>
            <person name="Benchimol M."/>
            <person name="Almeida L.G."/>
            <person name="Vasconcelos A.T."/>
            <person name="Perreira-Neves A."/>
            <person name="Rosa I.A."/>
            <person name="Tasca T."/>
            <person name="Bogo M.R."/>
            <person name="de Souza W."/>
        </authorList>
    </citation>
    <scope>NUCLEOTIDE SEQUENCE [LARGE SCALE GENOMIC DNA]</scope>
    <source>
        <strain evidence="2">K</strain>
    </source>
</reference>
<proteinExistence type="predicted"/>
<keyword evidence="3" id="KW-1185">Reference proteome</keyword>
<feature type="region of interest" description="Disordered" evidence="1">
    <location>
        <begin position="23"/>
        <end position="321"/>
    </location>
</feature>
<evidence type="ECO:0000256" key="1">
    <source>
        <dbReference type="SAM" id="MobiDB-lite"/>
    </source>
</evidence>
<feature type="compositionally biased region" description="Polar residues" evidence="1">
    <location>
        <begin position="267"/>
        <end position="277"/>
    </location>
</feature>
<gene>
    <name evidence="2" type="ORF">TRFO_05752</name>
</gene>
<dbReference type="AlphaFoldDB" id="A0A1J4K7I0"/>
<dbReference type="Proteomes" id="UP000179807">
    <property type="component" value="Unassembled WGS sequence"/>
</dbReference>
<organism evidence="2 3">
    <name type="scientific">Tritrichomonas foetus</name>
    <dbReference type="NCBI Taxonomy" id="1144522"/>
    <lineage>
        <taxon>Eukaryota</taxon>
        <taxon>Metamonada</taxon>
        <taxon>Parabasalia</taxon>
        <taxon>Tritrichomonadida</taxon>
        <taxon>Tritrichomonadidae</taxon>
        <taxon>Tritrichomonas</taxon>
    </lineage>
</organism>
<dbReference type="EMBL" id="MLAK01000749">
    <property type="protein sequence ID" value="OHT05654.1"/>
    <property type="molecule type" value="Genomic_DNA"/>
</dbReference>
<accession>A0A1J4K7I0</accession>
<dbReference type="VEuPathDB" id="TrichDB:TRFO_05752"/>
<feature type="compositionally biased region" description="Basic and acidic residues" evidence="1">
    <location>
        <begin position="58"/>
        <end position="76"/>
    </location>
</feature>
<feature type="compositionally biased region" description="Low complexity" evidence="1">
    <location>
        <begin position="77"/>
        <end position="116"/>
    </location>
</feature>
<name>A0A1J4K7I0_9EUKA</name>
<feature type="compositionally biased region" description="Basic residues" evidence="1">
    <location>
        <begin position="356"/>
        <end position="366"/>
    </location>
</feature>
<comment type="caution">
    <text evidence="2">The sequence shown here is derived from an EMBL/GenBank/DDBJ whole genome shotgun (WGS) entry which is preliminary data.</text>
</comment>
<feature type="compositionally biased region" description="Polar residues" evidence="1">
    <location>
        <begin position="192"/>
        <end position="205"/>
    </location>
</feature>
<dbReference type="GeneID" id="94827399"/>
<feature type="compositionally biased region" description="Polar residues" evidence="1">
    <location>
        <begin position="216"/>
        <end position="235"/>
    </location>
</feature>
<evidence type="ECO:0000313" key="3">
    <source>
        <dbReference type="Proteomes" id="UP000179807"/>
    </source>
</evidence>
<feature type="region of interest" description="Disordered" evidence="1">
    <location>
        <begin position="347"/>
        <end position="366"/>
    </location>
</feature>